<proteinExistence type="predicted"/>
<evidence type="ECO:0000313" key="1">
    <source>
        <dbReference type="EMBL" id="GAN61985.1"/>
    </source>
</evidence>
<comment type="caution">
    <text evidence="1">The sequence shown here is derived from an EMBL/GenBank/DDBJ whole genome shotgun (WGS) entry which is preliminary data.</text>
</comment>
<gene>
    <name evidence="1" type="ORF">Abin_005_008</name>
</gene>
<name>A0ABQ0K4T0_9PROT</name>
<accession>A0ABQ0K4T0</accession>
<evidence type="ECO:0000313" key="2">
    <source>
        <dbReference type="Proteomes" id="UP000032673"/>
    </source>
</evidence>
<dbReference type="RefSeq" id="WP_146867729.1">
    <property type="nucleotide sequence ID" value="NZ_BAMW01000005.1"/>
</dbReference>
<dbReference type="Proteomes" id="UP000032673">
    <property type="component" value="Unassembled WGS sequence"/>
</dbReference>
<keyword evidence="2" id="KW-1185">Reference proteome</keyword>
<organism evidence="1 2">
    <name type="scientific">Acetobacter indonesiensis</name>
    <dbReference type="NCBI Taxonomy" id="104101"/>
    <lineage>
        <taxon>Bacteria</taxon>
        <taxon>Pseudomonadati</taxon>
        <taxon>Pseudomonadota</taxon>
        <taxon>Alphaproteobacteria</taxon>
        <taxon>Acetobacterales</taxon>
        <taxon>Acetobacteraceae</taxon>
        <taxon>Acetobacter</taxon>
    </lineage>
</organism>
<reference evidence="1 2" key="1">
    <citation type="submission" date="2012-11" db="EMBL/GenBank/DDBJ databases">
        <title>Whole genome sequence of Acetobacter indonesiensis 5H-1.</title>
        <authorList>
            <person name="Azuma Y."/>
            <person name="Higashiura N."/>
            <person name="Hirakawa H."/>
            <person name="Matsushita K."/>
        </authorList>
    </citation>
    <scope>NUCLEOTIDE SEQUENCE [LARGE SCALE GENOMIC DNA]</scope>
    <source>
        <strain evidence="1 2">5H-1</strain>
    </source>
</reference>
<protein>
    <submittedName>
        <fullName evidence="1">Uncharacterized protein</fullName>
    </submittedName>
</protein>
<sequence length="122" mass="13181">MPADIFTAKIQKTVAALNRADKASNDGKKTAIPVIDNLEYTSASVSFRKRVSGSTAIRSSGVAPLIAAISSVNTNPENISLTYHSFLHYAQSLTTGLDKKFSHAVISDKFEKNVSILFPPLR</sequence>
<dbReference type="EMBL" id="BAMW01000005">
    <property type="protein sequence ID" value="GAN61985.1"/>
    <property type="molecule type" value="Genomic_DNA"/>
</dbReference>